<name>A0A7X1E468_9BACT</name>
<accession>A0A7X1E468</accession>
<evidence type="ECO:0000313" key="2">
    <source>
        <dbReference type="EMBL" id="MBC2600307.1"/>
    </source>
</evidence>
<evidence type="ECO:0000313" key="3">
    <source>
        <dbReference type="Proteomes" id="UP000525652"/>
    </source>
</evidence>
<gene>
    <name evidence="2" type="ORF">H5P30_00770</name>
</gene>
<organism evidence="2 3">
    <name type="scientific">Puniceicoccus vermicola</name>
    <dbReference type="NCBI Taxonomy" id="388746"/>
    <lineage>
        <taxon>Bacteria</taxon>
        <taxon>Pseudomonadati</taxon>
        <taxon>Verrucomicrobiota</taxon>
        <taxon>Opitutia</taxon>
        <taxon>Puniceicoccales</taxon>
        <taxon>Puniceicoccaceae</taxon>
        <taxon>Puniceicoccus</taxon>
    </lineage>
</organism>
<dbReference type="RefSeq" id="WP_185691059.1">
    <property type="nucleotide sequence ID" value="NZ_JACHVA010000011.1"/>
</dbReference>
<comment type="caution">
    <text evidence="2">The sequence shown here is derived from an EMBL/GenBank/DDBJ whole genome shotgun (WGS) entry which is preliminary data.</text>
</comment>
<keyword evidence="3" id="KW-1185">Reference proteome</keyword>
<dbReference type="Proteomes" id="UP000525652">
    <property type="component" value="Unassembled WGS sequence"/>
</dbReference>
<protein>
    <submittedName>
        <fullName evidence="2">Uncharacterized protein</fullName>
    </submittedName>
</protein>
<proteinExistence type="predicted"/>
<dbReference type="AlphaFoldDB" id="A0A7X1E468"/>
<sequence>MIYILPTTPEQEAIMEEYLRGVWDDEMPNAREDPAGALKDNCNTRISNALKAAGIDVDISAFPAFLQRDLEDVMRKNKTGFGLSHAKDAPDASNYGIFDKP</sequence>
<feature type="region of interest" description="Disordered" evidence="1">
    <location>
        <begin position="81"/>
        <end position="101"/>
    </location>
</feature>
<dbReference type="EMBL" id="JACHVA010000011">
    <property type="protein sequence ID" value="MBC2600307.1"/>
    <property type="molecule type" value="Genomic_DNA"/>
</dbReference>
<reference evidence="2 3" key="1">
    <citation type="submission" date="2020-07" db="EMBL/GenBank/DDBJ databases">
        <authorList>
            <person name="Feng X."/>
        </authorList>
    </citation>
    <scope>NUCLEOTIDE SEQUENCE [LARGE SCALE GENOMIC DNA]</scope>
    <source>
        <strain evidence="2 3">JCM14086</strain>
    </source>
</reference>
<evidence type="ECO:0000256" key="1">
    <source>
        <dbReference type="SAM" id="MobiDB-lite"/>
    </source>
</evidence>